<gene>
    <name evidence="2" type="ORF">N7468_003944</name>
</gene>
<dbReference type="OrthoDB" id="4232400at2759"/>
<accession>A0A9W9P7V7</accession>
<dbReference type="Proteomes" id="UP001150941">
    <property type="component" value="Unassembled WGS sequence"/>
</dbReference>
<protein>
    <recommendedName>
        <fullName evidence="1">Retrovirus-related Pol polyprotein from transposon TNT 1-94-like beta-barrel domain-containing protein</fullName>
    </recommendedName>
</protein>
<reference evidence="2" key="2">
    <citation type="journal article" date="2023" name="IMA Fungus">
        <title>Comparative genomic study of the Penicillium genus elucidates a diverse pangenome and 15 lateral gene transfer events.</title>
        <authorList>
            <person name="Petersen C."/>
            <person name="Sorensen T."/>
            <person name="Nielsen M.R."/>
            <person name="Sondergaard T.E."/>
            <person name="Sorensen J.L."/>
            <person name="Fitzpatrick D.A."/>
            <person name="Frisvad J.C."/>
            <person name="Nielsen K.L."/>
        </authorList>
    </citation>
    <scope>NUCLEOTIDE SEQUENCE</scope>
    <source>
        <strain evidence="2">IBT 19713</strain>
    </source>
</reference>
<dbReference type="SUPFAM" id="SSF50630">
    <property type="entry name" value="Acid proteases"/>
    <property type="match status" value="1"/>
</dbReference>
<dbReference type="PANTHER" id="PTHR40628:SF1">
    <property type="entry name" value="CHROMO DOMAIN-CONTAINING PROTEIN"/>
    <property type="match status" value="1"/>
</dbReference>
<reference evidence="2" key="1">
    <citation type="submission" date="2022-11" db="EMBL/GenBank/DDBJ databases">
        <authorList>
            <person name="Petersen C."/>
        </authorList>
    </citation>
    <scope>NUCLEOTIDE SEQUENCE</scope>
    <source>
        <strain evidence="2">IBT 19713</strain>
    </source>
</reference>
<dbReference type="Pfam" id="PF22936">
    <property type="entry name" value="Pol_BBD"/>
    <property type="match status" value="1"/>
</dbReference>
<proteinExistence type="predicted"/>
<dbReference type="EMBL" id="JAPQKS010000003">
    <property type="protein sequence ID" value="KAJ5239325.1"/>
    <property type="molecule type" value="Genomic_DNA"/>
</dbReference>
<sequence length="208" mass="23854">MASQTPASWGNVAVQHRPPWIWSSNANVHVAKNLSWFEDDYLPISSYYTDTLQNQSTRIVGIGTVILPTRSHPNNLLREYNENIVLHNVLHAPEAHFNLIGRPLLEEYQVTTHNGGETPSYISRISDGETVAFFKPLGTNITEFELQLNCHRRFYETGHPPLPPYEVNILQAYWPAKEQENVEATLQRILPIQRPINQTHGKFFQDRG</sequence>
<evidence type="ECO:0000313" key="2">
    <source>
        <dbReference type="EMBL" id="KAJ5239325.1"/>
    </source>
</evidence>
<dbReference type="RefSeq" id="XP_058332244.1">
    <property type="nucleotide sequence ID" value="XM_058473241.1"/>
</dbReference>
<dbReference type="InterPro" id="IPR054722">
    <property type="entry name" value="PolX-like_BBD"/>
</dbReference>
<dbReference type="InterPro" id="IPR021109">
    <property type="entry name" value="Peptidase_aspartic_dom_sf"/>
</dbReference>
<comment type="caution">
    <text evidence="2">The sequence shown here is derived from an EMBL/GenBank/DDBJ whole genome shotgun (WGS) entry which is preliminary data.</text>
</comment>
<evidence type="ECO:0000313" key="3">
    <source>
        <dbReference type="Proteomes" id="UP001150941"/>
    </source>
</evidence>
<dbReference type="GeneID" id="83200544"/>
<dbReference type="AlphaFoldDB" id="A0A9W9P7V7"/>
<evidence type="ECO:0000259" key="1">
    <source>
        <dbReference type="Pfam" id="PF22936"/>
    </source>
</evidence>
<keyword evidence="3" id="KW-1185">Reference proteome</keyword>
<feature type="domain" description="Retrovirus-related Pol polyprotein from transposon TNT 1-94-like beta-barrel" evidence="1">
    <location>
        <begin position="20"/>
        <end position="101"/>
    </location>
</feature>
<dbReference type="PANTHER" id="PTHR40628">
    <property type="entry name" value="CHROMO DOMAIN-CONTAINING PROTEIN"/>
    <property type="match status" value="1"/>
</dbReference>
<organism evidence="2 3">
    <name type="scientific">Penicillium chermesinum</name>
    <dbReference type="NCBI Taxonomy" id="63820"/>
    <lineage>
        <taxon>Eukaryota</taxon>
        <taxon>Fungi</taxon>
        <taxon>Dikarya</taxon>
        <taxon>Ascomycota</taxon>
        <taxon>Pezizomycotina</taxon>
        <taxon>Eurotiomycetes</taxon>
        <taxon>Eurotiomycetidae</taxon>
        <taxon>Eurotiales</taxon>
        <taxon>Aspergillaceae</taxon>
        <taxon>Penicillium</taxon>
    </lineage>
</organism>
<name>A0A9W9P7V7_9EURO</name>